<protein>
    <submittedName>
        <fullName evidence="2">Uncharacterized protein</fullName>
    </submittedName>
</protein>
<gene>
    <name evidence="2" type="ORF">QYE76_029604</name>
</gene>
<dbReference type="AlphaFoldDB" id="A0AAD8VI19"/>
<evidence type="ECO:0000313" key="2">
    <source>
        <dbReference type="EMBL" id="KAK1605931.1"/>
    </source>
</evidence>
<proteinExistence type="predicted"/>
<feature type="transmembrane region" description="Helical" evidence="1">
    <location>
        <begin position="68"/>
        <end position="91"/>
    </location>
</feature>
<feature type="transmembrane region" description="Helical" evidence="1">
    <location>
        <begin position="97"/>
        <end position="120"/>
    </location>
</feature>
<reference evidence="2" key="1">
    <citation type="submission" date="2023-07" db="EMBL/GenBank/DDBJ databases">
        <title>A chromosome-level genome assembly of Lolium multiflorum.</title>
        <authorList>
            <person name="Chen Y."/>
            <person name="Copetti D."/>
            <person name="Kolliker R."/>
            <person name="Studer B."/>
        </authorList>
    </citation>
    <scope>NUCLEOTIDE SEQUENCE</scope>
    <source>
        <strain evidence="2">02402/16</strain>
        <tissue evidence="2">Leaf</tissue>
    </source>
</reference>
<organism evidence="2 3">
    <name type="scientific">Lolium multiflorum</name>
    <name type="common">Italian ryegrass</name>
    <name type="synonym">Lolium perenne subsp. multiflorum</name>
    <dbReference type="NCBI Taxonomy" id="4521"/>
    <lineage>
        <taxon>Eukaryota</taxon>
        <taxon>Viridiplantae</taxon>
        <taxon>Streptophyta</taxon>
        <taxon>Embryophyta</taxon>
        <taxon>Tracheophyta</taxon>
        <taxon>Spermatophyta</taxon>
        <taxon>Magnoliopsida</taxon>
        <taxon>Liliopsida</taxon>
        <taxon>Poales</taxon>
        <taxon>Poaceae</taxon>
        <taxon>BOP clade</taxon>
        <taxon>Pooideae</taxon>
        <taxon>Poodae</taxon>
        <taxon>Poeae</taxon>
        <taxon>Poeae Chloroplast Group 2 (Poeae type)</taxon>
        <taxon>Loliodinae</taxon>
        <taxon>Loliinae</taxon>
        <taxon>Lolium</taxon>
    </lineage>
</organism>
<accession>A0AAD8VI19</accession>
<keyword evidence="1" id="KW-0812">Transmembrane</keyword>
<keyword evidence="3" id="KW-1185">Reference proteome</keyword>
<dbReference type="Proteomes" id="UP001231189">
    <property type="component" value="Unassembled WGS sequence"/>
</dbReference>
<sequence length="236" mass="26339">MMSRRDESTTGSRLPTTRSPKSAICFQWNQDGFGILHDVVMTRRVGAASWILAGAAEKGQDRGSGFRCIFFFSCQSPLAFSLGLPVFFSFQDFCTSVLIHVVGSSSCAVIFSLFGLIRCLRSTAEMQKNQQQWPLWGMYQGYTATINKILAALGNVPKDIRFSSHAISNAMDSENVLRAELALACHQGHIHQQDFYLDISSAYVSRSISNIIYRLGRISYSMQDCKLSNLQTMFNV</sequence>
<evidence type="ECO:0000313" key="3">
    <source>
        <dbReference type="Proteomes" id="UP001231189"/>
    </source>
</evidence>
<evidence type="ECO:0000256" key="1">
    <source>
        <dbReference type="SAM" id="Phobius"/>
    </source>
</evidence>
<comment type="caution">
    <text evidence="2">The sequence shown here is derived from an EMBL/GenBank/DDBJ whole genome shotgun (WGS) entry which is preliminary data.</text>
</comment>
<keyword evidence="1" id="KW-1133">Transmembrane helix</keyword>
<name>A0AAD8VI19_LOLMU</name>
<keyword evidence="1" id="KW-0472">Membrane</keyword>
<dbReference type="EMBL" id="JAUUTY010000007">
    <property type="protein sequence ID" value="KAK1605931.1"/>
    <property type="molecule type" value="Genomic_DNA"/>
</dbReference>